<dbReference type="PANTHER" id="PTHR28152">
    <property type="entry name" value="HYDROXYACYL-THIOESTER DEHYDRATASE TYPE 2, MITOCHONDRIAL"/>
    <property type="match status" value="1"/>
</dbReference>
<dbReference type="RefSeq" id="XP_025547532.1">
    <property type="nucleotide sequence ID" value="XM_025692083.1"/>
</dbReference>
<feature type="region of interest" description="Disordered" evidence="1">
    <location>
        <begin position="1"/>
        <end position="26"/>
    </location>
</feature>
<evidence type="ECO:0000313" key="2">
    <source>
        <dbReference type="EMBL" id="RAL08378.1"/>
    </source>
</evidence>
<dbReference type="STRING" id="1450537.A0A395HNG4"/>
<dbReference type="EMBL" id="KZ824315">
    <property type="protein sequence ID" value="RAL08378.1"/>
    <property type="molecule type" value="Genomic_DNA"/>
</dbReference>
<name>A0A395HNG4_ASPHC</name>
<sequence length="361" mass="40532">MLGPKSPSTRSLLVSSREQWRPAATRRQHSSFSERLYQKLTAQPLPFAFDYIYPQQSFLLDRTFSGFLPQPDAPLDALPSINKPSCLPPGHHLVYFPPQVPLSQLLPDGTDILHYPGYPFTRRLWAGGTVRFPATRDLLLDGRRAVCIETIRDVLVKGQTGEEKVTVRVERRIGTVQEGENYGKIRDRIWKEEEADPGHSSIIEHRNLVFMREKTPEQLTGARANHGQASRTIKSPTGSLFRHQLTPTRALLFRFSALTFNAHSIHLDQMYTRETEGYSDLLVHGPLTLVLLLAALGKHIDDLGSVIKEITYRNIAPLFVGEQMTICGKPKAGNHKGAWDVWIEGKDGGLAVRGTVQCDLL</sequence>
<dbReference type="GO" id="GO:0005739">
    <property type="term" value="C:mitochondrion"/>
    <property type="evidence" value="ECO:0007669"/>
    <property type="project" value="TreeGrafter"/>
</dbReference>
<dbReference type="InterPro" id="IPR052741">
    <property type="entry name" value="Mitochondrial_HTD2"/>
</dbReference>
<reference evidence="2 3" key="1">
    <citation type="submission" date="2018-02" db="EMBL/GenBank/DDBJ databases">
        <title>The genomes of Aspergillus section Nigri reveals drivers in fungal speciation.</title>
        <authorList>
            <consortium name="DOE Joint Genome Institute"/>
            <person name="Vesth T.C."/>
            <person name="Nybo J."/>
            <person name="Theobald S."/>
            <person name="Brandl J."/>
            <person name="Frisvad J.C."/>
            <person name="Nielsen K.F."/>
            <person name="Lyhne E.K."/>
            <person name="Kogle M.E."/>
            <person name="Kuo A."/>
            <person name="Riley R."/>
            <person name="Clum A."/>
            <person name="Nolan M."/>
            <person name="Lipzen A."/>
            <person name="Salamov A."/>
            <person name="Henrissat B."/>
            <person name="Wiebenga A."/>
            <person name="De vries R.P."/>
            <person name="Grigoriev I.V."/>
            <person name="Mortensen U.H."/>
            <person name="Andersen M.R."/>
            <person name="Baker S.E."/>
        </authorList>
    </citation>
    <scope>NUCLEOTIDE SEQUENCE [LARGE SCALE GENOMIC DNA]</scope>
    <source>
        <strain evidence="2 3">CBS 101889</strain>
    </source>
</reference>
<accession>A0A395HNG4</accession>
<organism evidence="2 3">
    <name type="scientific">Aspergillus homomorphus (strain CBS 101889)</name>
    <dbReference type="NCBI Taxonomy" id="1450537"/>
    <lineage>
        <taxon>Eukaryota</taxon>
        <taxon>Fungi</taxon>
        <taxon>Dikarya</taxon>
        <taxon>Ascomycota</taxon>
        <taxon>Pezizomycotina</taxon>
        <taxon>Eurotiomycetes</taxon>
        <taxon>Eurotiomycetidae</taxon>
        <taxon>Eurotiales</taxon>
        <taxon>Aspergillaceae</taxon>
        <taxon>Aspergillus</taxon>
        <taxon>Aspergillus subgen. Circumdati</taxon>
    </lineage>
</organism>
<dbReference type="Gene3D" id="3.10.129.10">
    <property type="entry name" value="Hotdog Thioesterase"/>
    <property type="match status" value="1"/>
</dbReference>
<dbReference type="AlphaFoldDB" id="A0A395HNG4"/>
<feature type="compositionally biased region" description="Polar residues" evidence="1">
    <location>
        <begin position="1"/>
        <end position="17"/>
    </location>
</feature>
<keyword evidence="3" id="KW-1185">Reference proteome</keyword>
<dbReference type="InterPro" id="IPR029069">
    <property type="entry name" value="HotDog_dom_sf"/>
</dbReference>
<dbReference type="Proteomes" id="UP000248961">
    <property type="component" value="Unassembled WGS sequence"/>
</dbReference>
<evidence type="ECO:0000256" key="1">
    <source>
        <dbReference type="SAM" id="MobiDB-lite"/>
    </source>
</evidence>
<dbReference type="PANTHER" id="PTHR28152:SF1">
    <property type="entry name" value="HYDROXYACYL-THIOESTER DEHYDRATASE TYPE 2, MITOCHONDRIAL"/>
    <property type="match status" value="1"/>
</dbReference>
<dbReference type="GO" id="GO:0019171">
    <property type="term" value="F:(3R)-hydroxyacyl-[acyl-carrier-protein] dehydratase activity"/>
    <property type="evidence" value="ECO:0007669"/>
    <property type="project" value="TreeGrafter"/>
</dbReference>
<dbReference type="OrthoDB" id="19102at2759"/>
<proteinExistence type="predicted"/>
<dbReference type="GeneID" id="37196372"/>
<evidence type="ECO:0000313" key="3">
    <source>
        <dbReference type="Proteomes" id="UP000248961"/>
    </source>
</evidence>
<gene>
    <name evidence="2" type="ORF">BO97DRAFT_354162</name>
</gene>
<evidence type="ECO:0008006" key="4">
    <source>
        <dbReference type="Google" id="ProtNLM"/>
    </source>
</evidence>
<protein>
    <recommendedName>
        <fullName evidence="4">Thioesterase/thiol ester dehydrase-isomerase</fullName>
    </recommendedName>
</protein>
<dbReference type="VEuPathDB" id="FungiDB:BO97DRAFT_354162"/>
<dbReference type="SUPFAM" id="SSF54637">
    <property type="entry name" value="Thioesterase/thiol ester dehydrase-isomerase"/>
    <property type="match status" value="1"/>
</dbReference>